<proteinExistence type="predicted"/>
<comment type="caution">
    <text evidence="1">The sequence shown here is derived from an EMBL/GenBank/DDBJ whole genome shotgun (WGS) entry which is preliminary data.</text>
</comment>
<dbReference type="EMBL" id="AHNU02000039">
    <property type="protein sequence ID" value="EMN90830.1"/>
    <property type="molecule type" value="Genomic_DNA"/>
</dbReference>
<protein>
    <submittedName>
        <fullName evidence="1">Uncharacterized protein</fullName>
    </submittedName>
</protein>
<accession>M6QC90</accession>
<organism evidence="1 2">
    <name type="scientific">Leptospira weilii str. UI 13098</name>
    <dbReference type="NCBI Taxonomy" id="1088542"/>
    <lineage>
        <taxon>Bacteria</taxon>
        <taxon>Pseudomonadati</taxon>
        <taxon>Spirochaetota</taxon>
        <taxon>Spirochaetia</taxon>
        <taxon>Leptospirales</taxon>
        <taxon>Leptospiraceae</taxon>
        <taxon>Leptospira</taxon>
    </lineage>
</organism>
<sequence length="44" mass="4775">MPTKPNIAVKKNGLIKSGRAYLKQSKVGLPPSSENSAILKRKPK</sequence>
<evidence type="ECO:0000313" key="1">
    <source>
        <dbReference type="EMBL" id="EMN90830.1"/>
    </source>
</evidence>
<name>M6QC90_9LEPT</name>
<evidence type="ECO:0000313" key="2">
    <source>
        <dbReference type="Proteomes" id="UP000012118"/>
    </source>
</evidence>
<reference evidence="1 2" key="1">
    <citation type="submission" date="2013-01" db="EMBL/GenBank/DDBJ databases">
        <authorList>
            <person name="Harkins D.M."/>
            <person name="Durkin A.S."/>
            <person name="Brinkac L.M."/>
            <person name="Haft D.H."/>
            <person name="Selengut J.D."/>
            <person name="Sanka R."/>
            <person name="DePew J."/>
            <person name="Purushe J."/>
            <person name="Chanthongthip A."/>
            <person name="Lattana O."/>
            <person name="Phetsouvanh R."/>
            <person name="Newton P.N."/>
            <person name="Vinetz J.M."/>
            <person name="Sutton G.G."/>
            <person name="Nierman W.C."/>
            <person name="Fouts D.E."/>
        </authorList>
    </citation>
    <scope>NUCLEOTIDE SEQUENCE [LARGE SCALE GENOMIC DNA]</scope>
    <source>
        <strain evidence="1 2">UI 13098</strain>
    </source>
</reference>
<dbReference type="AlphaFoldDB" id="M6QC90"/>
<dbReference type="Proteomes" id="UP000012118">
    <property type="component" value="Unassembled WGS sequence"/>
</dbReference>
<gene>
    <name evidence="1" type="ORF">LEP1GSC108_2280</name>
</gene>
<keyword evidence="2" id="KW-1185">Reference proteome</keyword>